<evidence type="ECO:0000259" key="1">
    <source>
        <dbReference type="Pfam" id="PF09343"/>
    </source>
</evidence>
<accession>A0AAJ1TMU3</accession>
<proteinExistence type="predicted"/>
<evidence type="ECO:0000313" key="3">
    <source>
        <dbReference type="Proteomes" id="UP001223420"/>
    </source>
</evidence>
<dbReference type="RefSeq" id="WP_230366274.1">
    <property type="nucleotide sequence ID" value="NZ_JAJALK010000005.1"/>
</dbReference>
<name>A0AAJ1TMU3_9HYPH</name>
<dbReference type="InterPro" id="IPR011740">
    <property type="entry name" value="DUF2460"/>
</dbReference>
<dbReference type="Pfam" id="PF09343">
    <property type="entry name" value="DUF2460"/>
    <property type="match status" value="1"/>
</dbReference>
<reference evidence="2" key="1">
    <citation type="submission" date="2023-07" db="EMBL/GenBank/DDBJ databases">
        <title>Genomic Encyclopedia of Type Strains, Phase IV (KMG-IV): sequencing the most valuable type-strain genomes for metagenomic binning, comparative biology and taxonomic classification.</title>
        <authorList>
            <person name="Goeker M."/>
        </authorList>
    </citation>
    <scope>NUCLEOTIDE SEQUENCE</scope>
    <source>
        <strain evidence="2">DSM 19569</strain>
    </source>
</reference>
<feature type="domain" description="DUF2460" evidence="1">
    <location>
        <begin position="6"/>
        <end position="211"/>
    </location>
</feature>
<dbReference type="Proteomes" id="UP001223420">
    <property type="component" value="Unassembled WGS sequence"/>
</dbReference>
<sequence>MADAFHEVLFPLDVSLRGSGGPQRLTEIVTLASGREHRNGRWADSRRRYDAGFGLRGLESLHAVLAFFEERRGRLYGFRYRDRVDFRSGPPGRAIGPLDQALGTGDGATASFPLIKTYGSGFAPYRRHIAKPVAGSVRVAVAGREVGADAFACDPATGLVTFAAGHVPPQGAAVTAGFAFDVPVRFDTDDLTIDLAAFTAGEIPKVPLVEIVP</sequence>
<protein>
    <submittedName>
        <fullName evidence="2">Uncharacterized protein (TIGR02217 family)</fullName>
    </submittedName>
</protein>
<gene>
    <name evidence="2" type="ORF">QO001_002620</name>
</gene>
<dbReference type="NCBIfam" id="TIGR02217">
    <property type="entry name" value="chp_TIGR02217"/>
    <property type="match status" value="1"/>
</dbReference>
<evidence type="ECO:0000313" key="2">
    <source>
        <dbReference type="EMBL" id="MDQ0543691.1"/>
    </source>
</evidence>
<organism evidence="2 3">
    <name type="scientific">Methylobacterium brachiatum</name>
    <dbReference type="NCBI Taxonomy" id="269660"/>
    <lineage>
        <taxon>Bacteria</taxon>
        <taxon>Pseudomonadati</taxon>
        <taxon>Pseudomonadota</taxon>
        <taxon>Alphaproteobacteria</taxon>
        <taxon>Hyphomicrobiales</taxon>
        <taxon>Methylobacteriaceae</taxon>
        <taxon>Methylobacterium</taxon>
    </lineage>
</organism>
<comment type="caution">
    <text evidence="2">The sequence shown here is derived from an EMBL/GenBank/DDBJ whole genome shotgun (WGS) entry which is preliminary data.</text>
</comment>
<dbReference type="AlphaFoldDB" id="A0AAJ1TMU3"/>
<dbReference type="EMBL" id="JAUSWL010000004">
    <property type="protein sequence ID" value="MDQ0543691.1"/>
    <property type="molecule type" value="Genomic_DNA"/>
</dbReference>